<dbReference type="PRINTS" id="PR01102">
    <property type="entry name" value="5HT6RECEPTR"/>
</dbReference>
<gene>
    <name evidence="13" type="ORF">NP493_900g01014</name>
</gene>
<keyword evidence="8 9" id="KW-0807">Transducer</keyword>
<evidence type="ECO:0000256" key="7">
    <source>
        <dbReference type="ARBA" id="ARBA00023170"/>
    </source>
</evidence>
<dbReference type="SMART" id="SM01381">
    <property type="entry name" value="7TM_GPCR_Srsx"/>
    <property type="match status" value="1"/>
</dbReference>
<dbReference type="InterPro" id="IPR000276">
    <property type="entry name" value="GPCR_Rhodpsn"/>
</dbReference>
<evidence type="ECO:0000313" key="14">
    <source>
        <dbReference type="Proteomes" id="UP001209878"/>
    </source>
</evidence>
<feature type="domain" description="G-protein coupled receptors family 1 profile" evidence="12">
    <location>
        <begin position="52"/>
        <end position="336"/>
    </location>
</feature>
<dbReference type="SUPFAM" id="SSF81321">
    <property type="entry name" value="Family A G protein-coupled receptor-like"/>
    <property type="match status" value="1"/>
</dbReference>
<dbReference type="PANTHER" id="PTHR24248:SF66">
    <property type="entry name" value="OCTOPAMINE RECEPTOR BETA-3R"/>
    <property type="match status" value="1"/>
</dbReference>
<evidence type="ECO:0000256" key="1">
    <source>
        <dbReference type="ARBA" id="ARBA00004651"/>
    </source>
</evidence>
<dbReference type="Proteomes" id="UP001209878">
    <property type="component" value="Unassembled WGS sequence"/>
</dbReference>
<keyword evidence="14" id="KW-1185">Reference proteome</keyword>
<proteinExistence type="inferred from homology"/>
<feature type="transmembrane region" description="Helical" evidence="11">
    <location>
        <begin position="30"/>
        <end position="58"/>
    </location>
</feature>
<sequence length="408" mass="45628">MNRTTPGTSDCPWNCTIDPAVRQTGFLPCFAVIGTVLAALAMSAVIICAVVGNVLVVVSVCRFERLRVTANFFIVSLATADLLVAVLVMPFNASQEIAGRWLFGRIACDLFNANDVLFSTASLLHLCCISTDRFIAITDPFHYESRMSTRRVAVMLCCAWGASALLSHLPIQLGWYTTDAHADTDANVCTFIVNKVYCLVSSGISFWIPTIVMLFTYYRIFSEARRQEHQIHKLCCEAAAMSLKPVAQLAPPGGNGTNQAERKRLQQQQQRKMRREHKAARTLGIIMGGFLCCWLPFFIWYITQTMCGDACSTPPLVVSTLFWIGYFNSALNPVIYAFFNRDFRHAFNRLLFRRLRCRRRRPRGPEADWLAGALPSDSRSRNSHPSITGSVNNTPCLARTHASYEAVK</sequence>
<organism evidence="13 14">
    <name type="scientific">Ridgeia piscesae</name>
    <name type="common">Tubeworm</name>
    <dbReference type="NCBI Taxonomy" id="27915"/>
    <lineage>
        <taxon>Eukaryota</taxon>
        <taxon>Metazoa</taxon>
        <taxon>Spiralia</taxon>
        <taxon>Lophotrochozoa</taxon>
        <taxon>Annelida</taxon>
        <taxon>Polychaeta</taxon>
        <taxon>Sedentaria</taxon>
        <taxon>Canalipalpata</taxon>
        <taxon>Sabellida</taxon>
        <taxon>Siboglinidae</taxon>
        <taxon>Ridgeia</taxon>
    </lineage>
</organism>
<comment type="caution">
    <text evidence="13">The sequence shown here is derived from an EMBL/GenBank/DDBJ whole genome shotgun (WGS) entry which is preliminary data.</text>
</comment>
<keyword evidence="4 11" id="KW-1133">Transmembrane helix</keyword>
<evidence type="ECO:0000313" key="13">
    <source>
        <dbReference type="EMBL" id="KAK2173136.1"/>
    </source>
</evidence>
<evidence type="ECO:0000256" key="3">
    <source>
        <dbReference type="ARBA" id="ARBA00022692"/>
    </source>
</evidence>
<comment type="similarity">
    <text evidence="9">Belongs to the G-protein coupled receptor 1 family.</text>
</comment>
<evidence type="ECO:0000256" key="11">
    <source>
        <dbReference type="SAM" id="Phobius"/>
    </source>
</evidence>
<dbReference type="PANTHER" id="PTHR24248">
    <property type="entry name" value="ADRENERGIC RECEPTOR-RELATED G-PROTEIN COUPLED RECEPTOR"/>
    <property type="match status" value="1"/>
</dbReference>
<feature type="transmembrane region" description="Helical" evidence="11">
    <location>
        <begin position="321"/>
        <end position="339"/>
    </location>
</feature>
<comment type="subcellular location">
    <subcellularLocation>
        <location evidence="1">Cell membrane</location>
        <topology evidence="1">Multi-pass membrane protein</topology>
    </subcellularLocation>
</comment>
<dbReference type="GO" id="GO:0005886">
    <property type="term" value="C:plasma membrane"/>
    <property type="evidence" value="ECO:0007669"/>
    <property type="project" value="UniProtKB-SubCell"/>
</dbReference>
<evidence type="ECO:0000256" key="2">
    <source>
        <dbReference type="ARBA" id="ARBA00022475"/>
    </source>
</evidence>
<evidence type="ECO:0000256" key="6">
    <source>
        <dbReference type="ARBA" id="ARBA00023136"/>
    </source>
</evidence>
<evidence type="ECO:0000256" key="8">
    <source>
        <dbReference type="ARBA" id="ARBA00023224"/>
    </source>
</evidence>
<feature type="transmembrane region" description="Helical" evidence="11">
    <location>
        <begin position="152"/>
        <end position="171"/>
    </location>
</feature>
<keyword evidence="5 9" id="KW-0297">G-protein coupled receptor</keyword>
<evidence type="ECO:0000256" key="4">
    <source>
        <dbReference type="ARBA" id="ARBA00022989"/>
    </source>
</evidence>
<dbReference type="Gene3D" id="1.20.1070.10">
    <property type="entry name" value="Rhodopsin 7-helix transmembrane proteins"/>
    <property type="match status" value="1"/>
</dbReference>
<dbReference type="PRINTS" id="PR00237">
    <property type="entry name" value="GPCRRHODOPSN"/>
</dbReference>
<dbReference type="EMBL" id="JAODUO010000899">
    <property type="protein sequence ID" value="KAK2173136.1"/>
    <property type="molecule type" value="Genomic_DNA"/>
</dbReference>
<keyword evidence="2" id="KW-1003">Cell membrane</keyword>
<keyword evidence="7 9" id="KW-0675">Receptor</keyword>
<evidence type="ECO:0000259" key="12">
    <source>
        <dbReference type="PROSITE" id="PS50262"/>
    </source>
</evidence>
<protein>
    <recommendedName>
        <fullName evidence="12">G-protein coupled receptors family 1 profile domain-containing protein</fullName>
    </recommendedName>
</protein>
<keyword evidence="6 11" id="KW-0472">Membrane</keyword>
<dbReference type="InterPro" id="IPR017452">
    <property type="entry name" value="GPCR_Rhodpsn_7TM"/>
</dbReference>
<reference evidence="13" key="1">
    <citation type="journal article" date="2023" name="Mol. Biol. Evol.">
        <title>Third-Generation Sequencing Reveals the Adaptive Role of the Epigenome in Three Deep-Sea Polychaetes.</title>
        <authorList>
            <person name="Perez M."/>
            <person name="Aroh O."/>
            <person name="Sun Y."/>
            <person name="Lan Y."/>
            <person name="Juniper S.K."/>
            <person name="Young C.R."/>
            <person name="Angers B."/>
            <person name="Qian P.Y."/>
        </authorList>
    </citation>
    <scope>NUCLEOTIDE SEQUENCE</scope>
    <source>
        <strain evidence="13">R07B-5</strain>
    </source>
</reference>
<dbReference type="Pfam" id="PF00001">
    <property type="entry name" value="7tm_1"/>
    <property type="match status" value="1"/>
</dbReference>
<feature type="region of interest" description="Disordered" evidence="10">
    <location>
        <begin position="251"/>
        <end position="273"/>
    </location>
</feature>
<feature type="transmembrane region" description="Helical" evidence="11">
    <location>
        <begin position="191"/>
        <end position="218"/>
    </location>
</feature>
<evidence type="ECO:0000256" key="5">
    <source>
        <dbReference type="ARBA" id="ARBA00023040"/>
    </source>
</evidence>
<evidence type="ECO:0000256" key="9">
    <source>
        <dbReference type="RuleBase" id="RU000688"/>
    </source>
</evidence>
<accession>A0AAD9KKW5</accession>
<feature type="transmembrane region" description="Helical" evidence="11">
    <location>
        <begin position="279"/>
        <end position="301"/>
    </location>
</feature>
<evidence type="ECO:0000256" key="10">
    <source>
        <dbReference type="SAM" id="MobiDB-lite"/>
    </source>
</evidence>
<dbReference type="GO" id="GO:0043410">
    <property type="term" value="P:positive regulation of MAPK cascade"/>
    <property type="evidence" value="ECO:0007669"/>
    <property type="project" value="TreeGrafter"/>
</dbReference>
<dbReference type="GO" id="GO:0071880">
    <property type="term" value="P:adenylate cyclase-activating adrenergic receptor signaling pathway"/>
    <property type="evidence" value="ECO:0007669"/>
    <property type="project" value="TreeGrafter"/>
</dbReference>
<keyword evidence="3 9" id="KW-0812">Transmembrane</keyword>
<feature type="transmembrane region" description="Helical" evidence="11">
    <location>
        <begin position="70"/>
        <end position="91"/>
    </location>
</feature>
<dbReference type="AlphaFoldDB" id="A0AAD9KKW5"/>
<dbReference type="PROSITE" id="PS50262">
    <property type="entry name" value="G_PROTEIN_RECEP_F1_2"/>
    <property type="match status" value="1"/>
</dbReference>
<name>A0AAD9KKW5_RIDPI</name>
<dbReference type="PROSITE" id="PS00237">
    <property type="entry name" value="G_PROTEIN_RECEP_F1_1"/>
    <property type="match status" value="1"/>
</dbReference>
<dbReference type="GO" id="GO:0004930">
    <property type="term" value="F:G protein-coupled receptor activity"/>
    <property type="evidence" value="ECO:0007669"/>
    <property type="project" value="UniProtKB-KW"/>
</dbReference>